<keyword evidence="2" id="KW-1185">Reference proteome</keyword>
<evidence type="ECO:0000313" key="2">
    <source>
        <dbReference type="Proteomes" id="UP000658320"/>
    </source>
</evidence>
<dbReference type="Proteomes" id="UP000658320">
    <property type="component" value="Unassembled WGS sequence"/>
</dbReference>
<proteinExistence type="predicted"/>
<organism evidence="1 2">
    <name type="scientific">Streptomyces aurantiogriseus</name>
    <dbReference type="NCBI Taxonomy" id="66870"/>
    <lineage>
        <taxon>Bacteria</taxon>
        <taxon>Bacillati</taxon>
        <taxon>Actinomycetota</taxon>
        <taxon>Actinomycetes</taxon>
        <taxon>Kitasatosporales</taxon>
        <taxon>Streptomycetaceae</taxon>
        <taxon>Streptomyces</taxon>
    </lineage>
</organism>
<dbReference type="EMBL" id="BMSX01000058">
    <property type="protein sequence ID" value="GGR65251.1"/>
    <property type="molecule type" value="Genomic_DNA"/>
</dbReference>
<dbReference type="AlphaFoldDB" id="A0A918FPQ9"/>
<reference evidence="1" key="2">
    <citation type="submission" date="2020-09" db="EMBL/GenBank/DDBJ databases">
        <authorList>
            <person name="Sun Q."/>
            <person name="Ohkuma M."/>
        </authorList>
    </citation>
    <scope>NUCLEOTIDE SEQUENCE</scope>
    <source>
        <strain evidence="1">JCM 4346</strain>
    </source>
</reference>
<name>A0A918FPQ9_9ACTN</name>
<comment type="caution">
    <text evidence="1">The sequence shown here is derived from an EMBL/GenBank/DDBJ whole genome shotgun (WGS) entry which is preliminary data.</text>
</comment>
<protein>
    <submittedName>
        <fullName evidence="1">Uncharacterized protein</fullName>
    </submittedName>
</protein>
<gene>
    <name evidence="1" type="ORF">GCM10010251_97190</name>
</gene>
<sequence>MYVSALRCGGRAMRPEETLDIKLAFAGWFAGKPAAELAEMEAEAYA</sequence>
<reference evidence="1" key="1">
    <citation type="journal article" date="2014" name="Int. J. Syst. Evol. Microbiol.">
        <title>Complete genome sequence of Corynebacterium casei LMG S-19264T (=DSM 44701T), isolated from a smear-ripened cheese.</title>
        <authorList>
            <consortium name="US DOE Joint Genome Institute (JGI-PGF)"/>
            <person name="Walter F."/>
            <person name="Albersmeier A."/>
            <person name="Kalinowski J."/>
            <person name="Ruckert C."/>
        </authorList>
    </citation>
    <scope>NUCLEOTIDE SEQUENCE</scope>
    <source>
        <strain evidence="1">JCM 4346</strain>
    </source>
</reference>
<accession>A0A918FPQ9</accession>
<evidence type="ECO:0000313" key="1">
    <source>
        <dbReference type="EMBL" id="GGR65251.1"/>
    </source>
</evidence>